<comment type="caution">
    <text evidence="1">The sequence shown here is derived from an EMBL/GenBank/DDBJ whole genome shotgun (WGS) entry which is preliminary data.</text>
</comment>
<organism evidence="1 2">
    <name type="scientific">Scortum barcoo</name>
    <name type="common">barcoo grunter</name>
    <dbReference type="NCBI Taxonomy" id="214431"/>
    <lineage>
        <taxon>Eukaryota</taxon>
        <taxon>Metazoa</taxon>
        <taxon>Chordata</taxon>
        <taxon>Craniata</taxon>
        <taxon>Vertebrata</taxon>
        <taxon>Euteleostomi</taxon>
        <taxon>Actinopterygii</taxon>
        <taxon>Neopterygii</taxon>
        <taxon>Teleostei</taxon>
        <taxon>Neoteleostei</taxon>
        <taxon>Acanthomorphata</taxon>
        <taxon>Eupercaria</taxon>
        <taxon>Centrarchiformes</taxon>
        <taxon>Terapontoidei</taxon>
        <taxon>Terapontidae</taxon>
        <taxon>Scortum</taxon>
    </lineage>
</organism>
<protein>
    <submittedName>
        <fullName evidence="1">Uncharacterized protein</fullName>
    </submittedName>
</protein>
<dbReference type="EMBL" id="CM041550">
    <property type="protein sequence ID" value="KAI3356510.1"/>
    <property type="molecule type" value="Genomic_DNA"/>
</dbReference>
<feature type="non-terminal residue" evidence="1">
    <location>
        <position position="502"/>
    </location>
</feature>
<gene>
    <name evidence="1" type="ORF">L3Q82_017717</name>
</gene>
<evidence type="ECO:0000313" key="2">
    <source>
        <dbReference type="Proteomes" id="UP000831701"/>
    </source>
</evidence>
<proteinExistence type="predicted"/>
<sequence>MRLMKVLHCLKDYGLRLSPEKCQFFRSSVKYLGHVVDAQGVHTDPDKVSALKDWPCPVNREELKQFLGFAGYYRRFVEGYSRIAGPLNFLTVGYYLAKKSGKAYKRDRPKNCVHPRAPFDADWTSDCKSAFRTLIDKLTSSPVIAFADPKLPYMLHTDACCEDLGAAVYQEQGGKLRVIAYASRGLSKNQRADQEDEDFIQEKERIEAIAKRILEGEEREIPTDVISALCHRLTVISLQLPVLAESLAIDASSVPELFAVQGQTTLPGMTKECWYKAQREDPSIRKVISLLDGEWKPIFKTVSTEKPEVKLLLREWNRLELHRRCFDQLVLPAQYRDRALRGLHDEVGHLGPERVLSLARARFYWPKRKESIDKKCGRCFRRKAQPQRAAPMVNIKTTYPLKLVCMDYLSLEPDSHDTRNILVITDHFTKFTVAVPTKDRKARTIARALWENFLVHYGFSSRLHSDQGRDLLGTLEEKDKQHWRDFVKPLVHAYNCTRNDTI</sequence>
<name>A0ACB8VLG9_9TELE</name>
<dbReference type="Proteomes" id="UP000831701">
    <property type="component" value="Chromosome 20"/>
</dbReference>
<accession>A0ACB8VLG9</accession>
<evidence type="ECO:0000313" key="1">
    <source>
        <dbReference type="EMBL" id="KAI3356510.1"/>
    </source>
</evidence>
<reference evidence="1" key="1">
    <citation type="submission" date="2022-04" db="EMBL/GenBank/DDBJ databases">
        <title>Jade perch genome.</title>
        <authorList>
            <person name="Chao B."/>
        </authorList>
    </citation>
    <scope>NUCLEOTIDE SEQUENCE</scope>
    <source>
        <strain evidence="1">CB-2022</strain>
    </source>
</reference>
<keyword evidence="2" id="KW-1185">Reference proteome</keyword>